<protein>
    <submittedName>
        <fullName evidence="2">Uncharacterized protein</fullName>
    </submittedName>
</protein>
<dbReference type="AlphaFoldDB" id="V5IAY3"/>
<evidence type="ECO:0000313" key="2">
    <source>
        <dbReference type="EMBL" id="JAB68081.1"/>
    </source>
</evidence>
<feature type="region of interest" description="Disordered" evidence="1">
    <location>
        <begin position="54"/>
        <end position="115"/>
    </location>
</feature>
<reference evidence="2" key="1">
    <citation type="submission" date="2013-07" db="EMBL/GenBank/DDBJ databases">
        <title>Midgut Transcriptome Profiling of Anoplphora glabripennis, a Lignocellulose Degrading, Wood-Boring Cerambycid.</title>
        <authorList>
            <person name="Scully E.D."/>
            <person name="Hoover K."/>
            <person name="Carlson J.E."/>
            <person name="Tien M."/>
            <person name="Geib S.M."/>
        </authorList>
    </citation>
    <scope>NUCLEOTIDE SEQUENCE</scope>
</reference>
<feature type="non-terminal residue" evidence="2">
    <location>
        <position position="1"/>
    </location>
</feature>
<accession>V5IAY3</accession>
<dbReference type="EMBL" id="GALX01000385">
    <property type="protein sequence ID" value="JAB68081.1"/>
    <property type="molecule type" value="Transcribed_RNA"/>
</dbReference>
<organism evidence="2">
    <name type="scientific">Anoplophora glabripennis</name>
    <name type="common">Asian longhorn beetle</name>
    <name type="synonym">Anoplophora nobilis</name>
    <dbReference type="NCBI Taxonomy" id="217634"/>
    <lineage>
        <taxon>Eukaryota</taxon>
        <taxon>Metazoa</taxon>
        <taxon>Ecdysozoa</taxon>
        <taxon>Arthropoda</taxon>
        <taxon>Hexapoda</taxon>
        <taxon>Insecta</taxon>
        <taxon>Pterygota</taxon>
        <taxon>Neoptera</taxon>
        <taxon>Endopterygota</taxon>
        <taxon>Coleoptera</taxon>
        <taxon>Polyphaga</taxon>
        <taxon>Cucujiformia</taxon>
        <taxon>Chrysomeloidea</taxon>
        <taxon>Cerambycidae</taxon>
        <taxon>Lamiinae</taxon>
        <taxon>Lamiini</taxon>
        <taxon>Anoplophora</taxon>
    </lineage>
</organism>
<name>V5IAY3_ANOGL</name>
<sequence>LVDQKRDGCFYIGMGGKGQLPNPAFEPYQCCPKPAGGSKVAKFQPKIKLVTAKPSSTKAVKKIDKPVPAPMKTVSKANHPLPPRPGSKDVKNGKEKAPPAKGEKGKGKKGFFGTA</sequence>
<proteinExistence type="predicted"/>
<feature type="compositionally biased region" description="Basic and acidic residues" evidence="1">
    <location>
        <begin position="86"/>
        <end position="105"/>
    </location>
</feature>
<evidence type="ECO:0000256" key="1">
    <source>
        <dbReference type="SAM" id="MobiDB-lite"/>
    </source>
</evidence>